<gene>
    <name evidence="2" type="ORF">LTR77_010803</name>
</gene>
<dbReference type="EMBL" id="JAVRRT010000027">
    <property type="protein sequence ID" value="KAK5163217.1"/>
    <property type="molecule type" value="Genomic_DNA"/>
</dbReference>
<sequence length="658" mass="73125">MANQTVLDTITLETIPKSWQSDCIAQLNSTAYDWTHGLVGGHGQALSGLTNATWGITIETCEKYCNHIKIPFVFDFQSFSSSMTNYFLPWLALTAQLPFETGDFLTNAMAFCMAVGSPALVTFSLSITILNRYWVRKEFDDLQTKARSPTVRSRYEIFSDRVQACRLILQEAQQVPLRVCQSRGYFSSLIVLPENAAWWERVERRLKSTRRNVTASLVAQMAFAGIAYLFTVIASFQADLGDPATALQIASGSIWIWLQIPIIAGWITVGTQYSHHSIEDALRAEPAFRALQPPVQHGAELSDPDEQAGLVVQPGLNPLPHNHQTAHGGFDVADIRRLELPTWLGAEVGGDERLKGPIFNYARLFTWWQLASSIDHALFETMENVTRGVICARTPPPTLPGKWTAESHLRGDSGEVATYCNLNINSSILAYPEWSTIPSKVYKRIFEAMFVALFLQWGTTGASIMIAYLTPTTGLGCRSGSYLLYGVLGTSSWLLLLVSMLLSHEVMLRYQIEHHNNPTTDFRRHPDPGARTYVRTWSHSTLCGLAVVLRVFGKFLAIANTLFLLATSLMEFVGGFNNCWCMGNWIGMGNEGWIVLFKGADALSAAASLPWGGGLALALLVCFLSYTFFFFGSLKTDDDQFSKKILTILVRWCLGMGI</sequence>
<comment type="caution">
    <text evidence="2">The sequence shown here is derived from an EMBL/GenBank/DDBJ whole genome shotgun (WGS) entry which is preliminary data.</text>
</comment>
<feature type="transmembrane region" description="Helical" evidence="1">
    <location>
        <begin position="254"/>
        <end position="273"/>
    </location>
</feature>
<keyword evidence="1" id="KW-0812">Transmembrane</keyword>
<feature type="transmembrane region" description="Helical" evidence="1">
    <location>
        <begin position="541"/>
        <end position="566"/>
    </location>
</feature>
<protein>
    <recommendedName>
        <fullName evidence="4">Integral membrane protein</fullName>
    </recommendedName>
</protein>
<feature type="transmembrane region" description="Helical" evidence="1">
    <location>
        <begin position="482"/>
        <end position="502"/>
    </location>
</feature>
<organism evidence="2 3">
    <name type="scientific">Saxophila tyrrhenica</name>
    <dbReference type="NCBI Taxonomy" id="1690608"/>
    <lineage>
        <taxon>Eukaryota</taxon>
        <taxon>Fungi</taxon>
        <taxon>Dikarya</taxon>
        <taxon>Ascomycota</taxon>
        <taxon>Pezizomycotina</taxon>
        <taxon>Dothideomycetes</taxon>
        <taxon>Dothideomycetidae</taxon>
        <taxon>Mycosphaerellales</taxon>
        <taxon>Extremaceae</taxon>
        <taxon>Saxophila</taxon>
    </lineage>
</organism>
<name>A0AAV9NU83_9PEZI</name>
<accession>A0AAV9NU83</accession>
<dbReference type="AlphaFoldDB" id="A0AAV9NU83"/>
<feature type="transmembrane region" description="Helical" evidence="1">
    <location>
        <begin position="213"/>
        <end position="234"/>
    </location>
</feature>
<dbReference type="GeneID" id="89932128"/>
<evidence type="ECO:0000313" key="2">
    <source>
        <dbReference type="EMBL" id="KAK5163217.1"/>
    </source>
</evidence>
<reference evidence="2 3" key="1">
    <citation type="submission" date="2023-08" db="EMBL/GenBank/DDBJ databases">
        <title>Black Yeasts Isolated from many extreme environments.</title>
        <authorList>
            <person name="Coleine C."/>
            <person name="Stajich J.E."/>
            <person name="Selbmann L."/>
        </authorList>
    </citation>
    <scope>NUCLEOTIDE SEQUENCE [LARGE SCALE GENOMIC DNA]</scope>
    <source>
        <strain evidence="2 3">CCFEE 5935</strain>
    </source>
</reference>
<feature type="transmembrane region" description="Helical" evidence="1">
    <location>
        <begin position="108"/>
        <end position="130"/>
    </location>
</feature>
<dbReference type="RefSeq" id="XP_064653742.1">
    <property type="nucleotide sequence ID" value="XM_064808020.1"/>
</dbReference>
<proteinExistence type="predicted"/>
<dbReference type="Proteomes" id="UP001337655">
    <property type="component" value="Unassembled WGS sequence"/>
</dbReference>
<keyword evidence="1" id="KW-0472">Membrane</keyword>
<evidence type="ECO:0008006" key="4">
    <source>
        <dbReference type="Google" id="ProtNLM"/>
    </source>
</evidence>
<feature type="transmembrane region" description="Helical" evidence="1">
    <location>
        <begin position="611"/>
        <end position="634"/>
    </location>
</feature>
<evidence type="ECO:0000256" key="1">
    <source>
        <dbReference type="SAM" id="Phobius"/>
    </source>
</evidence>
<evidence type="ECO:0000313" key="3">
    <source>
        <dbReference type="Proteomes" id="UP001337655"/>
    </source>
</evidence>
<keyword evidence="1" id="KW-1133">Transmembrane helix</keyword>
<keyword evidence="3" id="KW-1185">Reference proteome</keyword>
<feature type="transmembrane region" description="Helical" evidence="1">
    <location>
        <begin position="448"/>
        <end position="470"/>
    </location>
</feature>